<dbReference type="EMBL" id="RBDY01000044">
    <property type="protein sequence ID" value="RKN13668.1"/>
    <property type="molecule type" value="Genomic_DNA"/>
</dbReference>
<dbReference type="OrthoDB" id="4328110at2"/>
<gene>
    <name evidence="4" type="ORF">D7318_30560</name>
    <name evidence="3" type="ORF">D7319_17840</name>
</gene>
<protein>
    <submittedName>
        <fullName evidence="3">Uncharacterized protein</fullName>
    </submittedName>
</protein>
<evidence type="ECO:0000256" key="1">
    <source>
        <dbReference type="SAM" id="MobiDB-lite"/>
    </source>
</evidence>
<sequence>MSETPLEAKLRELLAERARDAAPAEAPVDTIVDSGRRARRRGRIALSAGAAVLVAVPGAAIAAQGEWLADGDTATAAAPAESEQGAEQGSGPEEAPPSESPAEPSPEVPQGPSDPERQLFDGVTLEQATASLESCLAEFPLREPPVSAPGEGSGETEFVEGEPLDMDLSELRIVLAWVSQGDENRGPEPMTQVVAVTAVPDEAPLQLVCAAREDGAANMQSGSPAERTQPVVPEIGAGRYQGPQVGEWTLPFRWADFGVVTSEVERVTVTYAGETEEAALDTGYYVAAGMAEQEAEGAPVVVGYDAEGEVVYDSREDATHGRR</sequence>
<evidence type="ECO:0000313" key="6">
    <source>
        <dbReference type="Proteomes" id="UP000275024"/>
    </source>
</evidence>
<keyword evidence="2" id="KW-0472">Membrane</keyword>
<feature type="compositionally biased region" description="Pro residues" evidence="1">
    <location>
        <begin position="94"/>
        <end position="109"/>
    </location>
</feature>
<dbReference type="EMBL" id="RBDX01000014">
    <property type="protein sequence ID" value="RKN07537.1"/>
    <property type="molecule type" value="Genomic_DNA"/>
</dbReference>
<dbReference type="Proteomes" id="UP000275024">
    <property type="component" value="Unassembled WGS sequence"/>
</dbReference>
<evidence type="ECO:0000313" key="3">
    <source>
        <dbReference type="EMBL" id="RKN07537.1"/>
    </source>
</evidence>
<feature type="region of interest" description="Disordered" evidence="1">
    <location>
        <begin position="72"/>
        <end position="118"/>
    </location>
</feature>
<feature type="compositionally biased region" description="Low complexity" evidence="1">
    <location>
        <begin position="72"/>
        <end position="93"/>
    </location>
</feature>
<feature type="transmembrane region" description="Helical" evidence="2">
    <location>
        <begin position="44"/>
        <end position="63"/>
    </location>
</feature>
<keyword evidence="2" id="KW-1133">Transmembrane helix</keyword>
<evidence type="ECO:0000313" key="4">
    <source>
        <dbReference type="EMBL" id="RKN13668.1"/>
    </source>
</evidence>
<comment type="caution">
    <text evidence="3">The sequence shown here is derived from an EMBL/GenBank/DDBJ whole genome shotgun (WGS) entry which is preliminary data.</text>
</comment>
<organism evidence="3 6">
    <name type="scientific">Streptomyces radicis</name>
    <dbReference type="NCBI Taxonomy" id="1750517"/>
    <lineage>
        <taxon>Bacteria</taxon>
        <taxon>Bacillati</taxon>
        <taxon>Actinomycetota</taxon>
        <taxon>Actinomycetes</taxon>
        <taxon>Kitasatosporales</taxon>
        <taxon>Streptomycetaceae</taxon>
        <taxon>Streptomyces</taxon>
    </lineage>
</organism>
<dbReference type="Proteomes" id="UP000268652">
    <property type="component" value="Unassembled WGS sequence"/>
</dbReference>
<dbReference type="AlphaFoldDB" id="A0A3A9WMZ5"/>
<name>A0A3A9WMZ5_9ACTN</name>
<evidence type="ECO:0000256" key="2">
    <source>
        <dbReference type="SAM" id="Phobius"/>
    </source>
</evidence>
<keyword evidence="5" id="KW-1185">Reference proteome</keyword>
<proteinExistence type="predicted"/>
<dbReference type="RefSeq" id="WP_120700503.1">
    <property type="nucleotide sequence ID" value="NZ_RBDX01000014.1"/>
</dbReference>
<evidence type="ECO:0000313" key="5">
    <source>
        <dbReference type="Proteomes" id="UP000268652"/>
    </source>
</evidence>
<keyword evidence="2" id="KW-0812">Transmembrane</keyword>
<reference evidence="5 6" key="1">
    <citation type="submission" date="2018-09" db="EMBL/GenBank/DDBJ databases">
        <title>Streptomyces sp. nov. DS1-2, an endophytic actinomycete isolated from roots of Dendrobium scabrilingue.</title>
        <authorList>
            <person name="Kuncharoen N."/>
            <person name="Kudo T."/>
            <person name="Ohkuma M."/>
            <person name="Yuki M."/>
            <person name="Tanasupawat S."/>
        </authorList>
    </citation>
    <scope>NUCLEOTIDE SEQUENCE [LARGE SCALE GENOMIC DNA]</scope>
    <source>
        <strain evidence="3 6">AZ1-7</strain>
        <strain evidence="4 5">DS1-2</strain>
    </source>
</reference>
<feature type="region of interest" description="Disordered" evidence="1">
    <location>
        <begin position="17"/>
        <end position="37"/>
    </location>
</feature>
<accession>A0A3A9WMZ5</accession>